<keyword evidence="4" id="KW-0560">Oxidoreductase</keyword>
<dbReference type="Pfam" id="PF01494">
    <property type="entry name" value="FAD_binding_3"/>
    <property type="match status" value="1"/>
</dbReference>
<dbReference type="EMBL" id="HG792016">
    <property type="protein sequence ID" value="CDM30836.1"/>
    <property type="molecule type" value="Genomic_DNA"/>
</dbReference>
<dbReference type="OrthoDB" id="47494at2759"/>
<feature type="domain" description="FAD-binding" evidence="6">
    <location>
        <begin position="7"/>
        <end position="339"/>
    </location>
</feature>
<evidence type="ECO:0000256" key="3">
    <source>
        <dbReference type="ARBA" id="ARBA00022827"/>
    </source>
</evidence>
<evidence type="ECO:0000313" key="7">
    <source>
        <dbReference type="EMBL" id="CDM30836.1"/>
    </source>
</evidence>
<dbReference type="InterPro" id="IPR002938">
    <property type="entry name" value="FAD-bd"/>
</dbReference>
<keyword evidence="3" id="KW-0274">FAD</keyword>
<keyword evidence="8" id="KW-1185">Reference proteome</keyword>
<organism evidence="7 8">
    <name type="scientific">Penicillium roqueforti (strain FM164)</name>
    <dbReference type="NCBI Taxonomy" id="1365484"/>
    <lineage>
        <taxon>Eukaryota</taxon>
        <taxon>Fungi</taxon>
        <taxon>Dikarya</taxon>
        <taxon>Ascomycota</taxon>
        <taxon>Pezizomycotina</taxon>
        <taxon>Eurotiomycetes</taxon>
        <taxon>Eurotiomycetidae</taxon>
        <taxon>Eurotiales</taxon>
        <taxon>Aspergillaceae</taxon>
        <taxon>Penicillium</taxon>
    </lineage>
</organism>
<reference evidence="7" key="1">
    <citation type="journal article" date="2014" name="Nat. Commun.">
        <title>Multiple recent horizontal transfers of a large genomic region in cheese making fungi.</title>
        <authorList>
            <person name="Cheeseman K."/>
            <person name="Ropars J."/>
            <person name="Renault P."/>
            <person name="Dupont J."/>
            <person name="Gouzy J."/>
            <person name="Branca A."/>
            <person name="Abraham A.L."/>
            <person name="Ceppi M."/>
            <person name="Conseiller E."/>
            <person name="Debuchy R."/>
            <person name="Malagnac F."/>
            <person name="Goarin A."/>
            <person name="Silar P."/>
            <person name="Lacoste S."/>
            <person name="Sallet E."/>
            <person name="Bensimon A."/>
            <person name="Giraud T."/>
            <person name="Brygoo Y."/>
        </authorList>
    </citation>
    <scope>NUCLEOTIDE SEQUENCE [LARGE SCALE GENOMIC DNA]</scope>
    <source>
        <strain evidence="7">FM164</strain>
    </source>
</reference>
<dbReference type="Proteomes" id="UP000030686">
    <property type="component" value="Unassembled WGS sequence"/>
</dbReference>
<dbReference type="STRING" id="1365484.W6Q4H1"/>
<evidence type="ECO:0000313" key="8">
    <source>
        <dbReference type="Proteomes" id="UP000030686"/>
    </source>
</evidence>
<protein>
    <submittedName>
        <fullName evidence="7">Aromatic-ring hydroxylase-like</fullName>
    </submittedName>
</protein>
<dbReference type="GO" id="GO:0004497">
    <property type="term" value="F:monooxygenase activity"/>
    <property type="evidence" value="ECO:0007669"/>
    <property type="project" value="UniProtKB-KW"/>
</dbReference>
<proteinExistence type="predicted"/>
<dbReference type="OMA" id="WGLTLNW"/>
<dbReference type="AlphaFoldDB" id="W6Q4H1"/>
<evidence type="ECO:0000256" key="1">
    <source>
        <dbReference type="ARBA" id="ARBA00001974"/>
    </source>
</evidence>
<accession>W6Q4H1</accession>
<evidence type="ECO:0000256" key="5">
    <source>
        <dbReference type="ARBA" id="ARBA00023033"/>
    </source>
</evidence>
<keyword evidence="5" id="KW-0503">Monooxygenase</keyword>
<dbReference type="PANTHER" id="PTHR47178">
    <property type="entry name" value="MONOOXYGENASE, FAD-BINDING"/>
    <property type="match status" value="1"/>
</dbReference>
<dbReference type="InterPro" id="IPR036188">
    <property type="entry name" value="FAD/NAD-bd_sf"/>
</dbReference>
<gene>
    <name evidence="7" type="ORF">PROQFM164_S02g000986</name>
</gene>
<keyword evidence="2" id="KW-0285">Flavoprotein</keyword>
<dbReference type="PANTHER" id="PTHR47178:SF1">
    <property type="entry name" value="FAD-BINDING DOMAIN-CONTAINING PROTEIN-RELATED"/>
    <property type="match status" value="1"/>
</dbReference>
<evidence type="ECO:0000256" key="2">
    <source>
        <dbReference type="ARBA" id="ARBA00022630"/>
    </source>
</evidence>
<sequence>MPTMSESPILIIGAGISGLVLAQYLQRHDVAFKIFDRDSAIDARSGGWGLTLHWSLPALRELLPEHLVERFPETFVSKEASARGDVGRFQFFDLKSGDALYNIPAAERIRVSRVRLRQLLSTGVDVQWNKNLRNIESTADEITAHFEDGTSHTGRLLVACDGSRSRVREILYPNVQMNHLPVQLLGASTLYSAEEMGGVESIDPFIFQGSHPESNVFLFFSFLDTPNNFENSSKDRYHCQIIISWADSKGIPVPDTNAERLALMKKLTDNWSEPFRSLVQKLPHDVEVRSIRVEDWMFSLGRAHAHPRAVLMGDSAHTMTMFRGEGANNAIVDVLDLVTRVDMRQPSSFDSKALLSSLAAYENDVFARAEPSFLNSRQACLDAHDFSKIEGSPLVGLRDLKKSD</sequence>
<dbReference type="GO" id="GO:0071949">
    <property type="term" value="F:FAD binding"/>
    <property type="evidence" value="ECO:0007669"/>
    <property type="project" value="InterPro"/>
</dbReference>
<dbReference type="SUPFAM" id="SSF51905">
    <property type="entry name" value="FAD/NAD(P)-binding domain"/>
    <property type="match status" value="1"/>
</dbReference>
<comment type="cofactor">
    <cofactor evidence="1">
        <name>FAD</name>
        <dbReference type="ChEBI" id="CHEBI:57692"/>
    </cofactor>
</comment>
<dbReference type="Gene3D" id="3.50.50.60">
    <property type="entry name" value="FAD/NAD(P)-binding domain"/>
    <property type="match status" value="1"/>
</dbReference>
<dbReference type="PRINTS" id="PR00420">
    <property type="entry name" value="RNGMNOXGNASE"/>
</dbReference>
<evidence type="ECO:0000256" key="4">
    <source>
        <dbReference type="ARBA" id="ARBA00023002"/>
    </source>
</evidence>
<evidence type="ECO:0000259" key="6">
    <source>
        <dbReference type="Pfam" id="PF01494"/>
    </source>
</evidence>
<name>W6Q4H1_PENRF</name>